<gene>
    <name evidence="1" type="ORF">RS130_06570</name>
</gene>
<dbReference type="InterPro" id="IPR001646">
    <property type="entry name" value="5peptide_repeat"/>
</dbReference>
<evidence type="ECO:0000313" key="2">
    <source>
        <dbReference type="Proteomes" id="UP001247805"/>
    </source>
</evidence>
<dbReference type="PANTHER" id="PTHR14136">
    <property type="entry name" value="BTB_POZ DOMAIN-CONTAINING PROTEIN KCTD9"/>
    <property type="match status" value="1"/>
</dbReference>
<proteinExistence type="predicted"/>
<dbReference type="SUPFAM" id="SSF141571">
    <property type="entry name" value="Pentapeptide repeat-like"/>
    <property type="match status" value="1"/>
</dbReference>
<accession>A0ABU3SUF4</accession>
<dbReference type="Proteomes" id="UP001247805">
    <property type="component" value="Unassembled WGS sequence"/>
</dbReference>
<comment type="caution">
    <text evidence="1">The sequence shown here is derived from an EMBL/GenBank/DDBJ whole genome shotgun (WGS) entry which is preliminary data.</text>
</comment>
<organism evidence="1 2">
    <name type="scientific">Paraglaciecola aquimarina</name>
    <dbReference type="NCBI Taxonomy" id="1235557"/>
    <lineage>
        <taxon>Bacteria</taxon>
        <taxon>Pseudomonadati</taxon>
        <taxon>Pseudomonadota</taxon>
        <taxon>Gammaproteobacteria</taxon>
        <taxon>Alteromonadales</taxon>
        <taxon>Alteromonadaceae</taxon>
        <taxon>Paraglaciecola</taxon>
    </lineage>
</organism>
<dbReference type="InterPro" id="IPR051082">
    <property type="entry name" value="Pentapeptide-BTB/POZ_domain"/>
</dbReference>
<protein>
    <submittedName>
        <fullName evidence="1">Pentapeptide repeat-containing protein</fullName>
    </submittedName>
</protein>
<evidence type="ECO:0000313" key="1">
    <source>
        <dbReference type="EMBL" id="MDU0353638.1"/>
    </source>
</evidence>
<keyword evidence="2" id="KW-1185">Reference proteome</keyword>
<dbReference type="EMBL" id="JAWDIO010000002">
    <property type="protein sequence ID" value="MDU0353638.1"/>
    <property type="molecule type" value="Genomic_DNA"/>
</dbReference>
<name>A0ABU3SUF4_9ALTE</name>
<dbReference type="Gene3D" id="2.160.20.80">
    <property type="entry name" value="E3 ubiquitin-protein ligase SopA"/>
    <property type="match status" value="3"/>
</dbReference>
<dbReference type="Pfam" id="PF00805">
    <property type="entry name" value="Pentapeptide"/>
    <property type="match status" value="3"/>
</dbReference>
<dbReference type="RefSeq" id="WP_316025293.1">
    <property type="nucleotide sequence ID" value="NZ_JAWDIO010000002.1"/>
</dbReference>
<reference evidence="1 2" key="1">
    <citation type="submission" date="2023-10" db="EMBL/GenBank/DDBJ databases">
        <title>Glaciecola aquimarina strain GGW-M5 nov., isolated from a coastal seawater.</title>
        <authorList>
            <person name="Bayburt H."/>
            <person name="Kim J.M."/>
            <person name="Choi B.J."/>
            <person name="Jeon C.O."/>
        </authorList>
    </citation>
    <scope>NUCLEOTIDE SEQUENCE [LARGE SCALE GENOMIC DNA]</scope>
    <source>
        <strain evidence="1 2">KCTC 32108</strain>
    </source>
</reference>
<sequence>MNFAEASELLMSGAKGVSTWNQLRSLRQINAMDFKIDFNPNFDKPLDLRGVDLGGCCLKGSNLSDADLTGAHLYQTNLENVNLSRAIFTGAHLVEANLSRTKLDGSTFERADLRQAQLCKAEGAARFSHAQMDRIDMFGGIFDGSDFSSATLVDARLEQISAMGAHFIGANLLRANLKNSRLNSPESTFNPARTRFDKADLSQADLSSANMSFVNLSGANLSYASLNHTNLNHANLEEVRMIGTALKGATLTGSSIYGISAWDLGIDDSTKQGDLIISRLGEAVISVDDLEVAQFMYMLMHNAGLRRVIDTITSKVVLVLGRFSEARKPTLDAIRVALKSQQFDLVPIVFDFGKPASRSTAETVSTLAGMARFVIADLSDAKSVLQELGAIVPNMPSLPIQSVILDAQQEPGMLDFLKRYPWFLEVQSYADEADLITRLDQVISPAMNMSKQIRDNG</sequence>
<dbReference type="PANTHER" id="PTHR14136:SF17">
    <property type="entry name" value="BTB_POZ DOMAIN-CONTAINING PROTEIN KCTD9"/>
    <property type="match status" value="1"/>
</dbReference>